<dbReference type="InterPro" id="IPR052514">
    <property type="entry name" value="SAM-dependent_MTase"/>
</dbReference>
<protein>
    <submittedName>
        <fullName evidence="2">FkbM family methyltransferase</fullName>
    </submittedName>
</protein>
<accession>A0A512B7R7</accession>
<dbReference type="Gene3D" id="3.40.50.150">
    <property type="entry name" value="Vaccinia Virus protein VP39"/>
    <property type="match status" value="1"/>
</dbReference>
<gene>
    <name evidence="2" type="ORF">SAE01_05180</name>
</gene>
<dbReference type="InterPro" id="IPR006342">
    <property type="entry name" value="FkbM_mtfrase"/>
</dbReference>
<feature type="domain" description="Methyltransferase FkbM" evidence="1">
    <location>
        <begin position="7"/>
        <end position="159"/>
    </location>
</feature>
<dbReference type="Pfam" id="PF05050">
    <property type="entry name" value="Methyltransf_21"/>
    <property type="match status" value="1"/>
</dbReference>
<dbReference type="PANTHER" id="PTHR34203">
    <property type="entry name" value="METHYLTRANSFERASE, FKBM FAMILY PROTEIN"/>
    <property type="match status" value="1"/>
</dbReference>
<evidence type="ECO:0000259" key="1">
    <source>
        <dbReference type="Pfam" id="PF05050"/>
    </source>
</evidence>
<keyword evidence="2" id="KW-0808">Transferase</keyword>
<name>A0A512B7R7_9BACT</name>
<dbReference type="NCBIfam" id="TIGR01444">
    <property type="entry name" value="fkbM_fam"/>
    <property type="match status" value="1"/>
</dbReference>
<comment type="caution">
    <text evidence="2">The sequence shown here is derived from an EMBL/GenBank/DDBJ whole genome shotgun (WGS) entry which is preliminary data.</text>
</comment>
<dbReference type="PANTHER" id="PTHR34203:SF15">
    <property type="entry name" value="SLL1173 PROTEIN"/>
    <property type="match status" value="1"/>
</dbReference>
<sequence length="255" mass="29847">MDKLVYDIGMHIGQDTRYYLKKGFRVLAIEANPELVEEARKNLCKYTASGQLIILNVCIAQSEGVRPFYKNLRCSEWSSFDKSIGSRNETRYEVLNVECITTKKLFETYGMPYYLKIDIEGYDYMCLLDIPDNGNKPQYVSCEACHLEWLDILKSKGYQKFKLISQGDNFIQIDLDKEKKFYYPKYQVVRNGIKLRLQRFISFKHLYGSSGPFGDDTKGEWKSYEQVKSLFEKYNCTQSAKPLNNVSWFDFHASL</sequence>
<keyword evidence="3" id="KW-1185">Reference proteome</keyword>
<dbReference type="Proteomes" id="UP000321513">
    <property type="component" value="Unassembled WGS sequence"/>
</dbReference>
<keyword evidence="2" id="KW-0489">Methyltransferase</keyword>
<dbReference type="RefSeq" id="WP_170234059.1">
    <property type="nucleotide sequence ID" value="NZ_BJYT01000001.1"/>
</dbReference>
<evidence type="ECO:0000313" key="2">
    <source>
        <dbReference type="EMBL" id="GEO08022.1"/>
    </source>
</evidence>
<dbReference type="AlphaFoldDB" id="A0A512B7R7"/>
<evidence type="ECO:0000313" key="3">
    <source>
        <dbReference type="Proteomes" id="UP000321513"/>
    </source>
</evidence>
<dbReference type="SUPFAM" id="SSF53335">
    <property type="entry name" value="S-adenosyl-L-methionine-dependent methyltransferases"/>
    <property type="match status" value="1"/>
</dbReference>
<dbReference type="GO" id="GO:0008168">
    <property type="term" value="F:methyltransferase activity"/>
    <property type="evidence" value="ECO:0007669"/>
    <property type="project" value="UniProtKB-KW"/>
</dbReference>
<dbReference type="GO" id="GO:0032259">
    <property type="term" value="P:methylation"/>
    <property type="evidence" value="ECO:0007669"/>
    <property type="project" value="UniProtKB-KW"/>
</dbReference>
<dbReference type="EMBL" id="BJYT01000001">
    <property type="protein sequence ID" value="GEO08022.1"/>
    <property type="molecule type" value="Genomic_DNA"/>
</dbReference>
<organism evidence="2 3">
    <name type="scientific">Segetibacter aerophilus</name>
    <dbReference type="NCBI Taxonomy" id="670293"/>
    <lineage>
        <taxon>Bacteria</taxon>
        <taxon>Pseudomonadati</taxon>
        <taxon>Bacteroidota</taxon>
        <taxon>Chitinophagia</taxon>
        <taxon>Chitinophagales</taxon>
        <taxon>Chitinophagaceae</taxon>
        <taxon>Segetibacter</taxon>
    </lineage>
</organism>
<reference evidence="2 3" key="1">
    <citation type="submission" date="2019-07" db="EMBL/GenBank/DDBJ databases">
        <title>Whole genome shotgun sequence of Segetibacter aerophilus NBRC 106135.</title>
        <authorList>
            <person name="Hosoyama A."/>
            <person name="Uohara A."/>
            <person name="Ohji S."/>
            <person name="Ichikawa N."/>
        </authorList>
    </citation>
    <scope>NUCLEOTIDE SEQUENCE [LARGE SCALE GENOMIC DNA]</scope>
    <source>
        <strain evidence="2 3">NBRC 106135</strain>
    </source>
</reference>
<proteinExistence type="predicted"/>
<dbReference type="InterPro" id="IPR029063">
    <property type="entry name" value="SAM-dependent_MTases_sf"/>
</dbReference>